<sequence length="209" mass="25097">QQFAPELPLERRIKLISDLVKYQENYAKIYKFQSQQRRPWTKKQKRDYYMAVIINNLGWKVKDFKGMTFKDVEPKFKSVYKQMEDFIPMGSKEEAERYKRNAIRFDQESSKKLKSSEEVIEEAKSSEEVIEEAKSTNEIPEEKIKEMMQLIPIEEVYVESLQVKHSIIDWKVHKEGHRSYWKIIRLGGSSTCYQFFVDLLKHLDREDLN</sequence>
<feature type="non-terminal residue" evidence="1">
    <location>
        <position position="1"/>
    </location>
</feature>
<reference evidence="1" key="1">
    <citation type="journal article" date="2019" name="Sci. Rep.">
        <title>Draft genome of Tanacetum cinerariifolium, the natural source of mosquito coil.</title>
        <authorList>
            <person name="Yamashiro T."/>
            <person name="Shiraishi A."/>
            <person name="Satake H."/>
            <person name="Nakayama K."/>
        </authorList>
    </citation>
    <scope>NUCLEOTIDE SEQUENCE</scope>
</reference>
<name>A0A699T5J2_TANCI</name>
<organism evidence="1">
    <name type="scientific">Tanacetum cinerariifolium</name>
    <name type="common">Dalmatian daisy</name>
    <name type="synonym">Chrysanthemum cinerariifolium</name>
    <dbReference type="NCBI Taxonomy" id="118510"/>
    <lineage>
        <taxon>Eukaryota</taxon>
        <taxon>Viridiplantae</taxon>
        <taxon>Streptophyta</taxon>
        <taxon>Embryophyta</taxon>
        <taxon>Tracheophyta</taxon>
        <taxon>Spermatophyta</taxon>
        <taxon>Magnoliopsida</taxon>
        <taxon>eudicotyledons</taxon>
        <taxon>Gunneridae</taxon>
        <taxon>Pentapetalae</taxon>
        <taxon>asterids</taxon>
        <taxon>campanulids</taxon>
        <taxon>Asterales</taxon>
        <taxon>Asteraceae</taxon>
        <taxon>Asteroideae</taxon>
        <taxon>Anthemideae</taxon>
        <taxon>Anthemidinae</taxon>
        <taxon>Tanacetum</taxon>
    </lineage>
</organism>
<dbReference type="AlphaFoldDB" id="A0A699T5J2"/>
<proteinExistence type="predicted"/>
<dbReference type="EMBL" id="BKCJ011220323">
    <property type="protein sequence ID" value="GFD05735.1"/>
    <property type="molecule type" value="Genomic_DNA"/>
</dbReference>
<gene>
    <name evidence="1" type="ORF">Tci_877704</name>
</gene>
<evidence type="ECO:0000313" key="1">
    <source>
        <dbReference type="EMBL" id="GFD05735.1"/>
    </source>
</evidence>
<accession>A0A699T5J2</accession>
<comment type="caution">
    <text evidence="1">The sequence shown here is derived from an EMBL/GenBank/DDBJ whole genome shotgun (WGS) entry which is preliminary data.</text>
</comment>
<protein>
    <submittedName>
        <fullName evidence="1">Uncharacterized protein</fullName>
    </submittedName>
</protein>